<keyword evidence="6" id="KW-1185">Reference proteome</keyword>
<evidence type="ECO:0000256" key="3">
    <source>
        <dbReference type="ARBA" id="ARBA00023163"/>
    </source>
</evidence>
<dbReference type="PROSITE" id="PS51000">
    <property type="entry name" value="HTH_DEOR_2"/>
    <property type="match status" value="1"/>
</dbReference>
<dbReference type="Proteomes" id="UP000623608">
    <property type="component" value="Unassembled WGS sequence"/>
</dbReference>
<dbReference type="GO" id="GO:0003677">
    <property type="term" value="F:DNA binding"/>
    <property type="evidence" value="ECO:0007669"/>
    <property type="project" value="UniProtKB-KW"/>
</dbReference>
<accession>A0A919TR49</accession>
<dbReference type="GO" id="GO:0003700">
    <property type="term" value="F:DNA-binding transcription factor activity"/>
    <property type="evidence" value="ECO:0007669"/>
    <property type="project" value="InterPro"/>
</dbReference>
<comment type="caution">
    <text evidence="5">The sequence shown here is derived from an EMBL/GenBank/DDBJ whole genome shotgun (WGS) entry which is preliminary data.</text>
</comment>
<gene>
    <name evidence="5" type="ORF">Ate02nite_07800</name>
</gene>
<feature type="domain" description="HTH deoR-type" evidence="4">
    <location>
        <begin position="2"/>
        <end position="67"/>
    </location>
</feature>
<dbReference type="InterPro" id="IPR018356">
    <property type="entry name" value="Tscrpt_reg_HTH_DeoR_CS"/>
</dbReference>
<dbReference type="InterPro" id="IPR003719">
    <property type="entry name" value="Phenazine_PhzF-like"/>
</dbReference>
<protein>
    <recommendedName>
        <fullName evidence="4">HTH deoR-type domain-containing protein</fullName>
    </recommendedName>
</protein>
<dbReference type="Gene3D" id="1.10.10.10">
    <property type="entry name" value="Winged helix-like DNA-binding domain superfamily/Winged helix DNA-binding domain"/>
    <property type="match status" value="1"/>
</dbReference>
<evidence type="ECO:0000313" key="6">
    <source>
        <dbReference type="Proteomes" id="UP000623608"/>
    </source>
</evidence>
<reference evidence="5" key="1">
    <citation type="submission" date="2021-01" db="EMBL/GenBank/DDBJ databases">
        <title>Whole genome shotgun sequence of Actinoplanes tereljensis NBRC 105297.</title>
        <authorList>
            <person name="Komaki H."/>
            <person name="Tamura T."/>
        </authorList>
    </citation>
    <scope>NUCLEOTIDE SEQUENCE</scope>
    <source>
        <strain evidence="5">NBRC 105297</strain>
    </source>
</reference>
<dbReference type="SUPFAM" id="SSF46785">
    <property type="entry name" value="Winged helix' DNA-binding domain"/>
    <property type="match status" value="1"/>
</dbReference>
<evidence type="ECO:0000256" key="1">
    <source>
        <dbReference type="ARBA" id="ARBA00023015"/>
    </source>
</evidence>
<dbReference type="Pfam" id="PF13280">
    <property type="entry name" value="WYL"/>
    <property type="match status" value="1"/>
</dbReference>
<dbReference type="Pfam" id="PF02567">
    <property type="entry name" value="PhzC-PhzF"/>
    <property type="match status" value="1"/>
</dbReference>
<dbReference type="GO" id="GO:0003824">
    <property type="term" value="F:catalytic activity"/>
    <property type="evidence" value="ECO:0007669"/>
    <property type="project" value="InterPro"/>
</dbReference>
<evidence type="ECO:0000313" key="5">
    <source>
        <dbReference type="EMBL" id="GIF18050.1"/>
    </source>
</evidence>
<dbReference type="InterPro" id="IPR026881">
    <property type="entry name" value="WYL_dom"/>
</dbReference>
<evidence type="ECO:0000256" key="2">
    <source>
        <dbReference type="ARBA" id="ARBA00023125"/>
    </source>
</evidence>
<name>A0A919TR49_9ACTN</name>
<dbReference type="InterPro" id="IPR001034">
    <property type="entry name" value="DeoR_HTH"/>
</dbReference>
<organism evidence="5 6">
    <name type="scientific">Paractinoplanes tereljensis</name>
    <dbReference type="NCBI Taxonomy" id="571912"/>
    <lineage>
        <taxon>Bacteria</taxon>
        <taxon>Bacillati</taxon>
        <taxon>Actinomycetota</taxon>
        <taxon>Actinomycetes</taxon>
        <taxon>Micromonosporales</taxon>
        <taxon>Micromonosporaceae</taxon>
        <taxon>Paractinoplanes</taxon>
    </lineage>
</organism>
<dbReference type="Gene3D" id="3.10.310.10">
    <property type="entry name" value="Diaminopimelate Epimerase, Chain A, domain 1"/>
    <property type="match status" value="2"/>
</dbReference>
<dbReference type="EMBL" id="BOMY01000002">
    <property type="protein sequence ID" value="GIF18050.1"/>
    <property type="molecule type" value="Genomic_DNA"/>
</dbReference>
<keyword evidence="3" id="KW-0804">Transcription</keyword>
<proteinExistence type="predicted"/>
<dbReference type="Pfam" id="PF08279">
    <property type="entry name" value="HTH_11"/>
    <property type="match status" value="1"/>
</dbReference>
<dbReference type="PANTHER" id="PTHR34580:SF1">
    <property type="entry name" value="PROTEIN PAFC"/>
    <property type="match status" value="1"/>
</dbReference>
<dbReference type="InterPro" id="IPR036388">
    <property type="entry name" value="WH-like_DNA-bd_sf"/>
</dbReference>
<dbReference type="PANTHER" id="PTHR34580">
    <property type="match status" value="1"/>
</dbReference>
<dbReference type="SUPFAM" id="SSF54506">
    <property type="entry name" value="Diaminopimelate epimerase-like"/>
    <property type="match status" value="1"/>
</dbReference>
<keyword evidence="2" id="KW-0238">DNA-binding</keyword>
<keyword evidence="1" id="KW-0805">Transcription regulation</keyword>
<dbReference type="AlphaFoldDB" id="A0A919TR49"/>
<dbReference type="InterPro" id="IPR013196">
    <property type="entry name" value="HTH_11"/>
</dbReference>
<dbReference type="InterPro" id="IPR051534">
    <property type="entry name" value="CBASS_pafABC_assoc_protein"/>
</dbReference>
<sequence length="607" mass="64422">MRADRLMALLLLLQHREQVTAAEVARELEISERTARRDLDALGMAGVPVYSVQGRGGGWRLVGGARTDLSGLTASEARALFLVAGPASAVTPAVKAALRKLVHALPEPFRAQAEAAASSLVMDPQRWGSSRIEPRPPRLLSELQDAVIRGVQVRLGYVDRERSETERTVHPLGIVAKGPSWYLVANTEAGRRTFRIDRVSSVDPTGDPVHRPDDFDLAESWRAIADEVERKRTPHEARAMCAPHGMGVLRMAFGDRLEVGGSTTDGRIEVVICGNDEYILAGELAGLVEYLQVTGPPGVREHLASIGNVLVERYGSEERVGLQGHATRSGPAAGRTVRPARRRSLYDRRVRAVAAFSVVDACRRDGSGGSPTVVLDDGPFSDDERRATPVRIGVSHAAFVSPSGAVRFFTSEGELPACGHGTVAVLAVRAQRTGRADHVLQISGHTIRGRAVRVGDGCFDAAFEPGPITLSPATSDLSEICASLGVPAGPPMFVATLGRPRLLVPVADRRILAALRPDLDRLRAATLAAGLLGCYVHTLPDDGGRCAARMFAPAIGVPEDIANANSTACLAAHLARPISVDMGDSLGHPATITARPGLVGGIAAIRS</sequence>
<dbReference type="InterPro" id="IPR036390">
    <property type="entry name" value="WH_DNA-bd_sf"/>
</dbReference>
<dbReference type="PROSITE" id="PS00894">
    <property type="entry name" value="HTH_DEOR_1"/>
    <property type="match status" value="1"/>
</dbReference>
<evidence type="ECO:0000259" key="4">
    <source>
        <dbReference type="PROSITE" id="PS51000"/>
    </source>
</evidence>
<dbReference type="PROSITE" id="PS52050">
    <property type="entry name" value="WYL"/>
    <property type="match status" value="1"/>
</dbReference>